<protein>
    <submittedName>
        <fullName evidence="1">D-lactate dehydrogenase (Cytochrome)</fullName>
    </submittedName>
</protein>
<accession>A0A8H5Z5P9</accession>
<evidence type="ECO:0000313" key="1">
    <source>
        <dbReference type="EMBL" id="KAF5723741.1"/>
    </source>
</evidence>
<dbReference type="GO" id="GO:1903457">
    <property type="term" value="P:lactate catabolic process"/>
    <property type="evidence" value="ECO:0007669"/>
    <property type="project" value="TreeGrafter"/>
</dbReference>
<dbReference type="PANTHER" id="PTHR11748:SF83">
    <property type="entry name" value="DEHYDROGENASE (CYTOCHROME), PUTATIVE (AFU_ORTHOLOGUE AFUA_1G17520)-RELATED"/>
    <property type="match status" value="1"/>
</dbReference>
<gene>
    <name evidence="1" type="ORF">FMUND_1560</name>
</gene>
<keyword evidence="2" id="KW-1185">Reference proteome</keyword>
<dbReference type="Gene3D" id="3.30.43.10">
    <property type="entry name" value="Uridine Diphospho-n-acetylenolpyruvylglucosamine Reductase, domain 2"/>
    <property type="match status" value="1"/>
</dbReference>
<dbReference type="GO" id="GO:0004458">
    <property type="term" value="F:D-lactate dehydrogenase (cytochrome) activity"/>
    <property type="evidence" value="ECO:0007669"/>
    <property type="project" value="TreeGrafter"/>
</dbReference>
<dbReference type="AlphaFoldDB" id="A0A8H5Z5P9"/>
<dbReference type="PANTHER" id="PTHR11748">
    <property type="entry name" value="D-LACTATE DEHYDROGENASE"/>
    <property type="match status" value="1"/>
</dbReference>
<organism evidence="1 2">
    <name type="scientific">Fusarium mundagurra</name>
    <dbReference type="NCBI Taxonomy" id="1567541"/>
    <lineage>
        <taxon>Eukaryota</taxon>
        <taxon>Fungi</taxon>
        <taxon>Dikarya</taxon>
        <taxon>Ascomycota</taxon>
        <taxon>Pezizomycotina</taxon>
        <taxon>Sordariomycetes</taxon>
        <taxon>Hypocreomycetidae</taxon>
        <taxon>Hypocreales</taxon>
        <taxon>Nectriaceae</taxon>
        <taxon>Fusarium</taxon>
        <taxon>Fusarium fujikuroi species complex</taxon>
    </lineage>
</organism>
<dbReference type="InterPro" id="IPR036318">
    <property type="entry name" value="FAD-bd_PCMH-like_sf"/>
</dbReference>
<proteinExistence type="predicted"/>
<dbReference type="SUPFAM" id="SSF56176">
    <property type="entry name" value="FAD-binding/transporter-associated domain-like"/>
    <property type="match status" value="1"/>
</dbReference>
<dbReference type="Proteomes" id="UP000544331">
    <property type="component" value="Unassembled WGS sequence"/>
</dbReference>
<dbReference type="EMBL" id="JAAOAN010000058">
    <property type="protein sequence ID" value="KAF5723741.1"/>
    <property type="molecule type" value="Genomic_DNA"/>
</dbReference>
<dbReference type="InterPro" id="IPR016167">
    <property type="entry name" value="FAD-bd_PCMH_sub1"/>
</dbReference>
<dbReference type="OrthoDB" id="7786253at2759"/>
<comment type="caution">
    <text evidence="1">The sequence shown here is derived from an EMBL/GenBank/DDBJ whole genome shotgun (WGS) entry which is preliminary data.</text>
</comment>
<evidence type="ECO:0000313" key="2">
    <source>
        <dbReference type="Proteomes" id="UP000544331"/>
    </source>
</evidence>
<name>A0A8H5Z5P9_9HYPO</name>
<dbReference type="GO" id="GO:0005739">
    <property type="term" value="C:mitochondrion"/>
    <property type="evidence" value="ECO:0007669"/>
    <property type="project" value="TreeGrafter"/>
</dbReference>
<sequence length="103" mass="11825">MLKAVDEIRELLGESTDWDDLEAHGYSEWSTSNSDSRPMVAIRPNTTEQVSAIAHICTTYRVPMVPYGAGSSVEGNFSFPIQDYVSIYLVWIRSWYFIVRTWI</sequence>
<dbReference type="GO" id="GO:0008720">
    <property type="term" value="F:D-lactate dehydrogenase (NAD+) activity"/>
    <property type="evidence" value="ECO:0007669"/>
    <property type="project" value="TreeGrafter"/>
</dbReference>
<dbReference type="GO" id="GO:0050660">
    <property type="term" value="F:flavin adenine dinucleotide binding"/>
    <property type="evidence" value="ECO:0007669"/>
    <property type="project" value="InterPro"/>
</dbReference>
<reference evidence="1 2" key="1">
    <citation type="submission" date="2020-05" db="EMBL/GenBank/DDBJ databases">
        <title>Identification and distribution of gene clusters putatively required for synthesis of sphingolipid metabolism inhibitors in phylogenetically diverse species of the filamentous fungus Fusarium.</title>
        <authorList>
            <person name="Kim H.-S."/>
            <person name="Busman M."/>
            <person name="Brown D.W."/>
            <person name="Divon H."/>
            <person name="Uhlig S."/>
            <person name="Proctor R.H."/>
        </authorList>
    </citation>
    <scope>NUCLEOTIDE SEQUENCE [LARGE SCALE GENOMIC DNA]</scope>
    <source>
        <strain evidence="1 2">NRRL 66235</strain>
    </source>
</reference>